<dbReference type="AlphaFoldDB" id="R7VVZ3"/>
<dbReference type="Gene3D" id="3.60.21.10">
    <property type="match status" value="1"/>
</dbReference>
<name>R7VVZ3_COLLI</name>
<feature type="compositionally biased region" description="Basic and acidic residues" evidence="1">
    <location>
        <begin position="13"/>
        <end position="25"/>
    </location>
</feature>
<dbReference type="EMBL" id="KB375694">
    <property type="protein sequence ID" value="EMC82344.1"/>
    <property type="molecule type" value="Genomic_DNA"/>
</dbReference>
<gene>
    <name evidence="2" type="ORF">A306_09681</name>
</gene>
<sequence>MVPSGLHQLRSNLGRDSDQLQEKPGLKIRSCLQKAGPKVRKGDPQQQSQIIKRKAGKNKANNNSKTKTNKKNTTAKNRTNTTDTQRSPTGEVLLQSCRLFPGIRYCRAFASELFILDNAHVHGHAELFGIPGMAKAPGKPWSKQAPRPTREGGNNLISLPWQTAETLHLYIDTKILNRLTGEYRVIAKEVTYDQLITSLTLNKKSFHATVLSSISWDLKENVICLPEQMPSLDPQGYPVIPARPPWTRELCPPRWQAMGYTTQRHFSSLCFFVFSVSMIARVSGLSDQRINAARYRRSASVCIALRIPELLPKPREGNERKTNSRCGNWEKETVIFPAWVMENRLHPIYGPLQDNFFRAFEGAFVQPRLALRAATPPLPAPLMDEDVGLAYAYNLLQVNMNYFMLKCHDQNVVPICSAPNYCYRCGNQAELMELGDTLKYSLSQLDPALRGVILHFEPPNFLPPPVQEPVVFLLNVSGLTFWVLNIDESMLPYLKVESNTLGECFGGRGRERALFAGITHYFKDDADLKPSERVGTAPVPKSLPQQMLQKVDVLRGICSGDAGLCRQWDSCPSGTSLLSTVCIDILKDERAEKELTVV</sequence>
<proteinExistence type="predicted"/>
<accession>R7VVZ3</accession>
<organism evidence="2">
    <name type="scientific">Columba livia</name>
    <name type="common">Rock dove</name>
    <dbReference type="NCBI Taxonomy" id="8932"/>
    <lineage>
        <taxon>Eukaryota</taxon>
        <taxon>Metazoa</taxon>
        <taxon>Chordata</taxon>
        <taxon>Craniata</taxon>
        <taxon>Vertebrata</taxon>
        <taxon>Euteleostomi</taxon>
        <taxon>Archelosauria</taxon>
        <taxon>Archosauria</taxon>
        <taxon>Dinosauria</taxon>
        <taxon>Saurischia</taxon>
        <taxon>Theropoda</taxon>
        <taxon>Coelurosauria</taxon>
        <taxon>Aves</taxon>
        <taxon>Neognathae</taxon>
        <taxon>Neoaves</taxon>
        <taxon>Columbimorphae</taxon>
        <taxon>Columbiformes</taxon>
        <taxon>Columbidae</taxon>
        <taxon>Columba</taxon>
    </lineage>
</organism>
<feature type="region of interest" description="Disordered" evidence="1">
    <location>
        <begin position="1"/>
        <end position="88"/>
    </location>
</feature>
<protein>
    <submittedName>
        <fullName evidence="2">Serine/threonine-protein phosphatase 2A catalytic subunit alpha isoform</fullName>
    </submittedName>
</protein>
<feature type="compositionally biased region" description="Low complexity" evidence="1">
    <location>
        <begin position="58"/>
        <end position="84"/>
    </location>
</feature>
<evidence type="ECO:0000313" key="2">
    <source>
        <dbReference type="EMBL" id="EMC82344.1"/>
    </source>
</evidence>
<dbReference type="InterPro" id="IPR029052">
    <property type="entry name" value="Metallo-depent_PP-like"/>
</dbReference>
<reference evidence="2" key="1">
    <citation type="journal article" date="2013" name="Science">
        <title>Genomic diversity and evolution of the head crest in the rock pigeon.</title>
        <authorList>
            <person name="Shapiro M.D."/>
            <person name="Kronenberg Z."/>
            <person name="Li C."/>
            <person name="Domyan E.T."/>
            <person name="Pan H."/>
            <person name="Campbell M."/>
            <person name="Tan H."/>
            <person name="Huff C.D."/>
            <person name="Hu H."/>
            <person name="Vickrey A.I."/>
            <person name="Nielsen S.C."/>
            <person name="Stringham S.A."/>
            <person name="Hu H."/>
            <person name="Willerslev E."/>
            <person name="Gilbert M.T."/>
            <person name="Yandell M."/>
            <person name="Zhang G."/>
            <person name="Wang J."/>
        </authorList>
    </citation>
    <scope>NUCLEOTIDE SEQUENCE [LARGE SCALE GENOMIC DNA]</scope>
    <source>
        <tissue evidence="2">Blood</tissue>
    </source>
</reference>
<dbReference type="SUPFAM" id="SSF56300">
    <property type="entry name" value="Metallo-dependent phosphatases"/>
    <property type="match status" value="1"/>
</dbReference>
<evidence type="ECO:0000256" key="1">
    <source>
        <dbReference type="SAM" id="MobiDB-lite"/>
    </source>
</evidence>